<dbReference type="CDD" id="cd00211">
    <property type="entry name" value="PTS_IIA_fru"/>
    <property type="match status" value="1"/>
</dbReference>
<dbReference type="SUPFAM" id="SSF55804">
    <property type="entry name" value="Phoshotransferase/anion transport protein"/>
    <property type="match status" value="1"/>
</dbReference>
<organism evidence="14 15">
    <name type="scientific">Candidatus Segetimicrobium genomatis</name>
    <dbReference type="NCBI Taxonomy" id="2569760"/>
    <lineage>
        <taxon>Bacteria</taxon>
        <taxon>Bacillati</taxon>
        <taxon>Candidatus Sysuimicrobiota</taxon>
        <taxon>Candidatus Sysuimicrobiia</taxon>
        <taxon>Candidatus Sysuimicrobiales</taxon>
        <taxon>Candidatus Segetimicrobiaceae</taxon>
        <taxon>Candidatus Segetimicrobium</taxon>
    </lineage>
</organism>
<evidence type="ECO:0000313" key="15">
    <source>
        <dbReference type="Proteomes" id="UP000315217"/>
    </source>
</evidence>
<keyword evidence="5" id="KW-0762">Sugar transport</keyword>
<protein>
    <recommendedName>
        <fullName evidence="2">Mannitol-specific phosphotransferase enzyme IIA component</fullName>
    </recommendedName>
    <alternativeName>
        <fullName evidence="10">EIIA</fullName>
    </alternativeName>
    <alternativeName>
        <fullName evidence="11">EIII</fullName>
    </alternativeName>
    <alternativeName>
        <fullName evidence="9">PTS system mannitol-specific EIIA component</fullName>
    </alternativeName>
</protein>
<dbReference type="PANTHER" id="PTHR30181:SF2">
    <property type="entry name" value="PTS SYSTEM MANNITOL-SPECIFIC EIICBA COMPONENT"/>
    <property type="match status" value="1"/>
</dbReference>
<evidence type="ECO:0000256" key="5">
    <source>
        <dbReference type="ARBA" id="ARBA00022597"/>
    </source>
</evidence>
<keyword evidence="7" id="KW-0598">Phosphotransferase system</keyword>
<dbReference type="PROSITE" id="PS51094">
    <property type="entry name" value="PTS_EIIA_TYPE_2"/>
    <property type="match status" value="1"/>
</dbReference>
<keyword evidence="3" id="KW-0813">Transport</keyword>
<dbReference type="EMBL" id="VBAI01000086">
    <property type="protein sequence ID" value="TMJ10930.1"/>
    <property type="molecule type" value="Genomic_DNA"/>
</dbReference>
<evidence type="ECO:0000256" key="6">
    <source>
        <dbReference type="ARBA" id="ARBA00022679"/>
    </source>
</evidence>
<keyword evidence="6 14" id="KW-0808">Transferase</keyword>
<evidence type="ECO:0000256" key="10">
    <source>
        <dbReference type="ARBA" id="ARBA00030956"/>
    </source>
</evidence>
<feature type="region of interest" description="Disordered" evidence="12">
    <location>
        <begin position="141"/>
        <end position="164"/>
    </location>
</feature>
<gene>
    <name evidence="14" type="ORF">E6G98_06335</name>
</gene>
<sequence>MLPPKPVLSLEMILLDQQAPGRDEAIDLVGQLLVGGGYVQPAYVASMKARELTMSTYVGNGVAIPHGTFEDKTLILSTGVAVAQFPHGVNWDGSNVAHLVVGIAAIREEHIGVLANLARVLEDEAVSKTLWNTASPADVYETLGRPWQEAPDPAPSSRGEGEKD</sequence>
<evidence type="ECO:0000256" key="7">
    <source>
        <dbReference type="ARBA" id="ARBA00022683"/>
    </source>
</evidence>
<evidence type="ECO:0000256" key="4">
    <source>
        <dbReference type="ARBA" id="ARBA00022553"/>
    </source>
</evidence>
<evidence type="ECO:0000256" key="2">
    <source>
        <dbReference type="ARBA" id="ARBA00014783"/>
    </source>
</evidence>
<proteinExistence type="predicted"/>
<evidence type="ECO:0000256" key="1">
    <source>
        <dbReference type="ARBA" id="ARBA00002434"/>
    </source>
</evidence>
<dbReference type="InterPro" id="IPR050893">
    <property type="entry name" value="Sugar_PTS"/>
</dbReference>
<dbReference type="Proteomes" id="UP000315217">
    <property type="component" value="Unassembled WGS sequence"/>
</dbReference>
<comment type="caution">
    <text evidence="14">The sequence shown here is derived from an EMBL/GenBank/DDBJ whole genome shotgun (WGS) entry which is preliminary data.</text>
</comment>
<evidence type="ECO:0000256" key="11">
    <source>
        <dbReference type="ARBA" id="ARBA00030962"/>
    </source>
</evidence>
<dbReference type="InterPro" id="IPR002178">
    <property type="entry name" value="PTS_EIIA_type-2_dom"/>
</dbReference>
<keyword evidence="4" id="KW-0597">Phosphoprotein</keyword>
<evidence type="ECO:0000259" key="13">
    <source>
        <dbReference type="PROSITE" id="PS51094"/>
    </source>
</evidence>
<accession>A0A537LSG5</accession>
<evidence type="ECO:0000256" key="3">
    <source>
        <dbReference type="ARBA" id="ARBA00022448"/>
    </source>
</evidence>
<dbReference type="GO" id="GO:0016301">
    <property type="term" value="F:kinase activity"/>
    <property type="evidence" value="ECO:0007669"/>
    <property type="project" value="UniProtKB-KW"/>
</dbReference>
<comment type="function">
    <text evidence="1">The phosphoenolpyruvate-dependent sugar phosphotransferase system (sugar PTS), a major carbohydrate active transport system, catalyzes the phosphorylation of incoming sugar substrates concomitantly with their translocation across the cell membrane. The enzyme II CmtAB PTS system is involved in D-mannitol transport.</text>
</comment>
<dbReference type="InterPro" id="IPR016152">
    <property type="entry name" value="PTrfase/Anion_transptr"/>
</dbReference>
<reference evidence="14 15" key="1">
    <citation type="journal article" date="2019" name="Nat. Microbiol.">
        <title>Mediterranean grassland soil C-N compound turnover is dependent on rainfall and depth, and is mediated by genomically divergent microorganisms.</title>
        <authorList>
            <person name="Diamond S."/>
            <person name="Andeer P.F."/>
            <person name="Li Z."/>
            <person name="Crits-Christoph A."/>
            <person name="Burstein D."/>
            <person name="Anantharaman K."/>
            <person name="Lane K.R."/>
            <person name="Thomas B.C."/>
            <person name="Pan C."/>
            <person name="Northen T.R."/>
            <person name="Banfield J.F."/>
        </authorList>
    </citation>
    <scope>NUCLEOTIDE SEQUENCE [LARGE SCALE GENOMIC DNA]</scope>
    <source>
        <strain evidence="14">NP_1</strain>
    </source>
</reference>
<evidence type="ECO:0000256" key="8">
    <source>
        <dbReference type="ARBA" id="ARBA00022777"/>
    </source>
</evidence>
<evidence type="ECO:0000256" key="9">
    <source>
        <dbReference type="ARBA" id="ARBA00029908"/>
    </source>
</evidence>
<dbReference type="Gene3D" id="3.40.930.10">
    <property type="entry name" value="Mannitol-specific EII, Chain A"/>
    <property type="match status" value="1"/>
</dbReference>
<evidence type="ECO:0000256" key="12">
    <source>
        <dbReference type="SAM" id="MobiDB-lite"/>
    </source>
</evidence>
<dbReference type="GO" id="GO:0090563">
    <property type="term" value="F:protein-phosphocysteine-sugar phosphotransferase activity"/>
    <property type="evidence" value="ECO:0007669"/>
    <property type="project" value="TreeGrafter"/>
</dbReference>
<feature type="domain" description="PTS EIIA type-2" evidence="13">
    <location>
        <begin position="6"/>
        <end position="146"/>
    </location>
</feature>
<dbReference type="Pfam" id="PF00359">
    <property type="entry name" value="PTS_EIIA_2"/>
    <property type="match status" value="1"/>
</dbReference>
<dbReference type="GO" id="GO:0005886">
    <property type="term" value="C:plasma membrane"/>
    <property type="evidence" value="ECO:0007669"/>
    <property type="project" value="TreeGrafter"/>
</dbReference>
<dbReference type="AlphaFoldDB" id="A0A537LSG5"/>
<keyword evidence="8" id="KW-0418">Kinase</keyword>
<evidence type="ECO:0000313" key="14">
    <source>
        <dbReference type="EMBL" id="TMJ10930.1"/>
    </source>
</evidence>
<dbReference type="GO" id="GO:0009401">
    <property type="term" value="P:phosphoenolpyruvate-dependent sugar phosphotransferase system"/>
    <property type="evidence" value="ECO:0007669"/>
    <property type="project" value="UniProtKB-KW"/>
</dbReference>
<dbReference type="PROSITE" id="PS00372">
    <property type="entry name" value="PTS_EIIA_TYPE_2_HIS"/>
    <property type="match status" value="1"/>
</dbReference>
<keyword evidence="14" id="KW-0670">Pyruvate</keyword>
<name>A0A537LSG5_9BACT</name>
<dbReference type="PANTHER" id="PTHR30181">
    <property type="entry name" value="MANNITOL PERMEASE IIC COMPONENT"/>
    <property type="match status" value="1"/>
</dbReference>